<dbReference type="Proteomes" id="UP000281547">
    <property type="component" value="Unassembled WGS sequence"/>
</dbReference>
<sequence>MVVFLSEEDEGVRGVVVWRSSTGFSNMTTEPLPVYRSFLRAHLVAQRFGLSRVLVSLEDRALWQPRWGVLLEEGAAQAAE</sequence>
<protein>
    <submittedName>
        <fullName evidence="1">Uncharacterized protein</fullName>
    </submittedName>
</protein>
<name>A0A433XAP7_9HYPH</name>
<accession>A0A433XAP7</accession>
<comment type="caution">
    <text evidence="1">The sequence shown here is derived from an EMBL/GenBank/DDBJ whole genome shotgun (WGS) entry which is preliminary data.</text>
</comment>
<reference evidence="1 2" key="1">
    <citation type="journal article" date="2016" name="Int. J. Syst. Evol. Microbiol.">
        <title>Arsenicitalea aurantiaca gen. nov., sp. nov., a new member of the family Hyphomicrobiaceae, isolated from high-arsenic sediment.</title>
        <authorList>
            <person name="Mu Y."/>
            <person name="Zhou L."/>
            <person name="Zeng X.C."/>
            <person name="Liu L."/>
            <person name="Pan Y."/>
            <person name="Chen X."/>
            <person name="Wang J."/>
            <person name="Li S."/>
            <person name="Li W.J."/>
            <person name="Wang Y."/>
        </authorList>
    </citation>
    <scope>NUCLEOTIDE SEQUENCE [LARGE SCALE GENOMIC DNA]</scope>
    <source>
        <strain evidence="1 2">42-50</strain>
    </source>
</reference>
<evidence type="ECO:0000313" key="2">
    <source>
        <dbReference type="Proteomes" id="UP000281547"/>
    </source>
</evidence>
<dbReference type="OrthoDB" id="7950871at2"/>
<evidence type="ECO:0000313" key="1">
    <source>
        <dbReference type="EMBL" id="RUT31132.1"/>
    </source>
</evidence>
<keyword evidence="2" id="KW-1185">Reference proteome</keyword>
<dbReference type="EMBL" id="RZNJ01000003">
    <property type="protein sequence ID" value="RUT31132.1"/>
    <property type="molecule type" value="Genomic_DNA"/>
</dbReference>
<dbReference type="RefSeq" id="WP_127188378.1">
    <property type="nucleotide sequence ID" value="NZ_RZNJ01000003.1"/>
</dbReference>
<proteinExistence type="predicted"/>
<dbReference type="AlphaFoldDB" id="A0A433XAP7"/>
<organism evidence="1 2">
    <name type="scientific">Arsenicitalea aurantiaca</name>
    <dbReference type="NCBI Taxonomy" id="1783274"/>
    <lineage>
        <taxon>Bacteria</taxon>
        <taxon>Pseudomonadati</taxon>
        <taxon>Pseudomonadota</taxon>
        <taxon>Alphaproteobacteria</taxon>
        <taxon>Hyphomicrobiales</taxon>
        <taxon>Devosiaceae</taxon>
        <taxon>Arsenicitalea</taxon>
    </lineage>
</organism>
<gene>
    <name evidence="1" type="ORF">EMQ25_09680</name>
</gene>